<dbReference type="RefSeq" id="WP_204130597.1">
    <property type="nucleotide sequence ID" value="NZ_JAFDVD010000007.1"/>
</dbReference>
<feature type="domain" description="Mce/MlaD" evidence="2">
    <location>
        <begin position="39"/>
        <end position="113"/>
    </location>
</feature>
<dbReference type="InterPro" id="IPR052336">
    <property type="entry name" value="MlaD_Phospholipid_Transporter"/>
</dbReference>
<organism evidence="4 5">
    <name type="scientific">Phycicoccus sonneratiae</name>
    <dbReference type="NCBI Taxonomy" id="2807628"/>
    <lineage>
        <taxon>Bacteria</taxon>
        <taxon>Bacillati</taxon>
        <taxon>Actinomycetota</taxon>
        <taxon>Actinomycetes</taxon>
        <taxon>Micrococcales</taxon>
        <taxon>Intrasporangiaceae</taxon>
        <taxon>Phycicoccus</taxon>
    </lineage>
</organism>
<proteinExistence type="predicted"/>
<feature type="compositionally biased region" description="Polar residues" evidence="1">
    <location>
        <begin position="328"/>
        <end position="337"/>
    </location>
</feature>
<dbReference type="InterPro" id="IPR005693">
    <property type="entry name" value="Mce"/>
</dbReference>
<dbReference type="NCBIfam" id="TIGR00996">
    <property type="entry name" value="Mtu_fam_mce"/>
    <property type="match status" value="1"/>
</dbReference>
<evidence type="ECO:0000313" key="5">
    <source>
        <dbReference type="Proteomes" id="UP001430172"/>
    </source>
</evidence>
<dbReference type="Pfam" id="PF11887">
    <property type="entry name" value="Mce4_CUP1"/>
    <property type="match status" value="1"/>
</dbReference>
<evidence type="ECO:0000259" key="2">
    <source>
        <dbReference type="Pfam" id="PF02470"/>
    </source>
</evidence>
<name>A0ABS2CJS7_9MICO</name>
<feature type="region of interest" description="Disordered" evidence="1">
    <location>
        <begin position="321"/>
        <end position="342"/>
    </location>
</feature>
<evidence type="ECO:0000259" key="3">
    <source>
        <dbReference type="Pfam" id="PF11887"/>
    </source>
</evidence>
<gene>
    <name evidence="4" type="ORF">JQN70_07030</name>
</gene>
<dbReference type="PANTHER" id="PTHR33371:SF16">
    <property type="entry name" value="MCE-FAMILY PROTEIN MCE3F"/>
    <property type="match status" value="1"/>
</dbReference>
<evidence type="ECO:0000256" key="1">
    <source>
        <dbReference type="SAM" id="MobiDB-lite"/>
    </source>
</evidence>
<sequence length="420" mass="43802">MIRRLTKVQLALFLVITVVATSYLSARYVGLTERVLGGGPTVVADLASSGGIFEGAEVTYRGVRVGRVSELSLSADGVRVHARLDRGSEVPKDTRAVVENRSAVGEQYLDLQPRSDGSPYLADGDVIPRADTATPLRVDTLLLDVDRTVRSVPKDDLTTVVDELGTGFEGTGDDLGRLIDNGDALTRSAIQALPDTIALLKSGKVVLDTQRDTASQIKDFSGDLARISETLQASDPDLRVVLDRGTVASKELEAVVKENRDSLGTLVANLVTVGQVTSARVDGIDQMLITYPEVVAGGYTVVPGDGSAHFGVQLTQSPAPCTKGYGGTTKTDPNRTSGLPPVNTAARCTLPRGSSSTVRGAQNAPGARPVGSASYAMAYGSEPVPLGTTAYGAPTRVAAPLAPAGSGAGAWSWIMEEAAR</sequence>
<dbReference type="InterPro" id="IPR024516">
    <property type="entry name" value="Mce_C"/>
</dbReference>
<accession>A0ABS2CJS7</accession>
<evidence type="ECO:0000313" key="4">
    <source>
        <dbReference type="EMBL" id="MBM6400132.1"/>
    </source>
</evidence>
<dbReference type="Proteomes" id="UP001430172">
    <property type="component" value="Unassembled WGS sequence"/>
</dbReference>
<dbReference type="Pfam" id="PF02470">
    <property type="entry name" value="MlaD"/>
    <property type="match status" value="1"/>
</dbReference>
<reference evidence="4" key="1">
    <citation type="submission" date="2021-02" db="EMBL/GenBank/DDBJ databases">
        <title>Phycicoccus sp. MQZ13P-5T, whole genome shotgun sequence.</title>
        <authorList>
            <person name="Tuo L."/>
        </authorList>
    </citation>
    <scope>NUCLEOTIDE SEQUENCE</scope>
    <source>
        <strain evidence="4">MQZ13P-5</strain>
    </source>
</reference>
<dbReference type="EMBL" id="JAFDVD010000007">
    <property type="protein sequence ID" value="MBM6400132.1"/>
    <property type="molecule type" value="Genomic_DNA"/>
</dbReference>
<dbReference type="PANTHER" id="PTHR33371">
    <property type="entry name" value="INTERMEMBRANE PHOSPHOLIPID TRANSPORT SYSTEM BINDING PROTEIN MLAD-RELATED"/>
    <property type="match status" value="1"/>
</dbReference>
<feature type="domain" description="Mammalian cell entry C-terminal" evidence="3">
    <location>
        <begin position="121"/>
        <end position="320"/>
    </location>
</feature>
<protein>
    <submittedName>
        <fullName evidence="4">MCE family protein</fullName>
    </submittedName>
</protein>
<comment type="caution">
    <text evidence="4">The sequence shown here is derived from an EMBL/GenBank/DDBJ whole genome shotgun (WGS) entry which is preliminary data.</text>
</comment>
<keyword evidence="5" id="KW-1185">Reference proteome</keyword>
<dbReference type="InterPro" id="IPR003399">
    <property type="entry name" value="Mce/MlaD"/>
</dbReference>